<dbReference type="AlphaFoldDB" id="A0A1A9VD92"/>
<name>A0A1A9VD92_GLOAU</name>
<sequence length="121" mass="14055">MDFLFALLPDSNFQMTDEQLILWQHNAVFECECDNFINRHYEAGRLEGLRLRNYAIDAAIQQHGLQRRRRELDSANDFGIDPSLQAPSARRPRIIAFNPDIYHESISEAIRERGLGIPRNS</sequence>
<reference evidence="1" key="1">
    <citation type="submission" date="2020-05" db="UniProtKB">
        <authorList>
            <consortium name="EnsemblMetazoa"/>
        </authorList>
    </citation>
    <scope>IDENTIFICATION</scope>
    <source>
        <strain evidence="1">TTRI</strain>
    </source>
</reference>
<keyword evidence="2" id="KW-1185">Reference proteome</keyword>
<dbReference type="Proteomes" id="UP000078200">
    <property type="component" value="Unassembled WGS sequence"/>
</dbReference>
<dbReference type="VEuPathDB" id="VectorBase:GAUT033585"/>
<organism evidence="1 2">
    <name type="scientific">Glossina austeni</name>
    <name type="common">Savannah tsetse fly</name>
    <dbReference type="NCBI Taxonomy" id="7395"/>
    <lineage>
        <taxon>Eukaryota</taxon>
        <taxon>Metazoa</taxon>
        <taxon>Ecdysozoa</taxon>
        <taxon>Arthropoda</taxon>
        <taxon>Hexapoda</taxon>
        <taxon>Insecta</taxon>
        <taxon>Pterygota</taxon>
        <taxon>Neoptera</taxon>
        <taxon>Endopterygota</taxon>
        <taxon>Diptera</taxon>
        <taxon>Brachycera</taxon>
        <taxon>Muscomorpha</taxon>
        <taxon>Hippoboscoidea</taxon>
        <taxon>Glossinidae</taxon>
        <taxon>Glossina</taxon>
    </lineage>
</organism>
<accession>A0A1A9VD92</accession>
<evidence type="ECO:0000313" key="1">
    <source>
        <dbReference type="EnsemblMetazoa" id="GAUT033585-PA"/>
    </source>
</evidence>
<protein>
    <submittedName>
        <fullName evidence="1">Uncharacterized protein</fullName>
    </submittedName>
</protein>
<proteinExistence type="predicted"/>
<dbReference type="EnsemblMetazoa" id="GAUT033585-RA">
    <property type="protein sequence ID" value="GAUT033585-PA"/>
    <property type="gene ID" value="GAUT033585"/>
</dbReference>
<evidence type="ECO:0000313" key="2">
    <source>
        <dbReference type="Proteomes" id="UP000078200"/>
    </source>
</evidence>